<dbReference type="InterPro" id="IPR001005">
    <property type="entry name" value="SANT/Myb"/>
</dbReference>
<dbReference type="CDD" id="cd00167">
    <property type="entry name" value="SANT"/>
    <property type="match status" value="1"/>
</dbReference>
<evidence type="ECO:0000256" key="5">
    <source>
        <dbReference type="ARBA" id="ARBA00023242"/>
    </source>
</evidence>
<dbReference type="PROSITE" id="PS51294">
    <property type="entry name" value="HTH_MYB"/>
    <property type="match status" value="1"/>
</dbReference>
<dbReference type="InterPro" id="IPR017884">
    <property type="entry name" value="SANT_dom"/>
</dbReference>
<feature type="domain" description="HTH myb-type" evidence="8">
    <location>
        <begin position="167"/>
        <end position="224"/>
    </location>
</feature>
<evidence type="ECO:0000256" key="4">
    <source>
        <dbReference type="ARBA" id="ARBA00023163"/>
    </source>
</evidence>
<dbReference type="PANTHER" id="PTHR44191">
    <property type="entry name" value="TRANSCRIPTION FACTOR KUA1"/>
    <property type="match status" value="1"/>
</dbReference>
<evidence type="ECO:0000313" key="9">
    <source>
        <dbReference type="EMBL" id="CAJ1967826.1"/>
    </source>
</evidence>
<evidence type="ECO:0000313" key="10">
    <source>
        <dbReference type="Proteomes" id="UP001189624"/>
    </source>
</evidence>
<dbReference type="FunFam" id="1.10.10.60:FF:000009">
    <property type="entry name" value="transcription factor MYB1R1"/>
    <property type="match status" value="1"/>
</dbReference>
<gene>
    <name evidence="9" type="ORF">AYBTSS11_LOCUS21389</name>
</gene>
<dbReference type="GO" id="GO:0009739">
    <property type="term" value="P:response to gibberellin"/>
    <property type="evidence" value="ECO:0007669"/>
    <property type="project" value="TreeGrafter"/>
</dbReference>
<keyword evidence="3" id="KW-0238">DNA-binding</keyword>
<dbReference type="SUPFAM" id="SSF46689">
    <property type="entry name" value="Homeodomain-like"/>
    <property type="match status" value="1"/>
</dbReference>
<sequence length="250" mass="28843">MVKEEATTSCNGKSEGCLRLFGVDIVAEKPVMDGDPPQCLSYWHGEKEINEKQKSSNLSQLLRQQPSYYHDHNNNINMGELTRGGDLQCSRMELLDYFCGENEEKCKVIYVGSLPGYPKFIRSDINLNEDNVIMSDPMNMNYSFNQSLEGGYLSNIFVQPTHPFLDNDIKNKGKAWTEEEHRYFLCGLKKVGKGNWKEISKNYVRTKTPTQVASHAQKYFLRHGGYETRKRRRSLFDMSLEDDRTSKPND</sequence>
<evidence type="ECO:0000259" key="7">
    <source>
        <dbReference type="PROSITE" id="PS51293"/>
    </source>
</evidence>
<keyword evidence="4" id="KW-0804">Transcription</keyword>
<dbReference type="Pfam" id="PF00249">
    <property type="entry name" value="Myb_DNA-binding"/>
    <property type="match status" value="1"/>
</dbReference>
<keyword evidence="5" id="KW-0539">Nucleus</keyword>
<dbReference type="InterPro" id="IPR006447">
    <property type="entry name" value="Myb_dom_plants"/>
</dbReference>
<evidence type="ECO:0000259" key="6">
    <source>
        <dbReference type="PROSITE" id="PS50090"/>
    </source>
</evidence>
<dbReference type="Proteomes" id="UP001189624">
    <property type="component" value="Chromosome 7"/>
</dbReference>
<dbReference type="InterPro" id="IPR017930">
    <property type="entry name" value="Myb_dom"/>
</dbReference>
<dbReference type="Gramene" id="rna-AYBTSS11_LOCUS21389">
    <property type="protein sequence ID" value="CAJ1967826.1"/>
    <property type="gene ID" value="gene-AYBTSS11_LOCUS21389"/>
</dbReference>
<dbReference type="InterPro" id="IPR052245">
    <property type="entry name" value="Plant_Stress_Dev_TF"/>
</dbReference>
<protein>
    <submittedName>
        <fullName evidence="9">Uncharacterized protein</fullName>
    </submittedName>
</protein>
<dbReference type="GO" id="GO:0009723">
    <property type="term" value="P:response to ethylene"/>
    <property type="evidence" value="ECO:0007669"/>
    <property type="project" value="TreeGrafter"/>
</dbReference>
<dbReference type="NCBIfam" id="TIGR01557">
    <property type="entry name" value="myb_SHAQKYF"/>
    <property type="match status" value="1"/>
</dbReference>
<evidence type="ECO:0000256" key="2">
    <source>
        <dbReference type="ARBA" id="ARBA00023015"/>
    </source>
</evidence>
<evidence type="ECO:0000256" key="3">
    <source>
        <dbReference type="ARBA" id="ARBA00023125"/>
    </source>
</evidence>
<dbReference type="GO" id="GO:0003677">
    <property type="term" value="F:DNA binding"/>
    <property type="evidence" value="ECO:0007669"/>
    <property type="project" value="UniProtKB-KW"/>
</dbReference>
<dbReference type="PROSITE" id="PS51293">
    <property type="entry name" value="SANT"/>
    <property type="match status" value="1"/>
</dbReference>
<dbReference type="InterPro" id="IPR009057">
    <property type="entry name" value="Homeodomain-like_sf"/>
</dbReference>
<dbReference type="GO" id="GO:0005634">
    <property type="term" value="C:nucleus"/>
    <property type="evidence" value="ECO:0007669"/>
    <property type="project" value="UniProtKB-SubCell"/>
</dbReference>
<keyword evidence="2" id="KW-0805">Transcription regulation</keyword>
<dbReference type="Gene3D" id="1.10.10.60">
    <property type="entry name" value="Homeodomain-like"/>
    <property type="match status" value="1"/>
</dbReference>
<dbReference type="AlphaFoldDB" id="A0AA86SNI0"/>
<feature type="domain" description="Myb-like" evidence="6">
    <location>
        <begin position="168"/>
        <end position="220"/>
    </location>
</feature>
<name>A0AA86SNI0_9FABA</name>
<proteinExistence type="predicted"/>
<feature type="domain" description="SANT" evidence="7">
    <location>
        <begin position="176"/>
        <end position="224"/>
    </location>
</feature>
<dbReference type="GO" id="GO:0006355">
    <property type="term" value="P:regulation of DNA-templated transcription"/>
    <property type="evidence" value="ECO:0007669"/>
    <property type="project" value="UniProtKB-ARBA"/>
</dbReference>
<reference evidence="9" key="1">
    <citation type="submission" date="2023-10" db="EMBL/GenBank/DDBJ databases">
        <authorList>
            <person name="Domelevo Entfellner J.-B."/>
        </authorList>
    </citation>
    <scope>NUCLEOTIDE SEQUENCE</scope>
</reference>
<accession>A0AA86SNI0</accession>
<organism evidence="9 10">
    <name type="scientific">Sphenostylis stenocarpa</name>
    <dbReference type="NCBI Taxonomy" id="92480"/>
    <lineage>
        <taxon>Eukaryota</taxon>
        <taxon>Viridiplantae</taxon>
        <taxon>Streptophyta</taxon>
        <taxon>Embryophyta</taxon>
        <taxon>Tracheophyta</taxon>
        <taxon>Spermatophyta</taxon>
        <taxon>Magnoliopsida</taxon>
        <taxon>eudicotyledons</taxon>
        <taxon>Gunneridae</taxon>
        <taxon>Pentapetalae</taxon>
        <taxon>rosids</taxon>
        <taxon>fabids</taxon>
        <taxon>Fabales</taxon>
        <taxon>Fabaceae</taxon>
        <taxon>Papilionoideae</taxon>
        <taxon>50 kb inversion clade</taxon>
        <taxon>NPAAA clade</taxon>
        <taxon>indigoferoid/millettioid clade</taxon>
        <taxon>Phaseoleae</taxon>
        <taxon>Sphenostylis</taxon>
    </lineage>
</organism>
<dbReference type="SMART" id="SM00717">
    <property type="entry name" value="SANT"/>
    <property type="match status" value="1"/>
</dbReference>
<dbReference type="PROSITE" id="PS50090">
    <property type="entry name" value="MYB_LIKE"/>
    <property type="match status" value="1"/>
</dbReference>
<comment type="subcellular location">
    <subcellularLocation>
        <location evidence="1">Nucleus</location>
    </subcellularLocation>
</comment>
<evidence type="ECO:0000256" key="1">
    <source>
        <dbReference type="ARBA" id="ARBA00004123"/>
    </source>
</evidence>
<evidence type="ECO:0000259" key="8">
    <source>
        <dbReference type="PROSITE" id="PS51294"/>
    </source>
</evidence>
<dbReference type="PANTHER" id="PTHR44191:SF64">
    <property type="entry name" value="TRANSCRIPTION FACTOR MYB1R1"/>
    <property type="match status" value="1"/>
</dbReference>
<keyword evidence="10" id="KW-1185">Reference proteome</keyword>
<dbReference type="EMBL" id="OY731404">
    <property type="protein sequence ID" value="CAJ1967826.1"/>
    <property type="molecule type" value="Genomic_DNA"/>
</dbReference>